<sequence length="49" mass="4626">MSSTAPTTPAADVQAAPAETPQPAQAAQPQAAPVEVPQAGSCCGGSSCS</sequence>
<evidence type="ECO:0000313" key="3">
    <source>
        <dbReference type="Proteomes" id="UP001165378"/>
    </source>
</evidence>
<dbReference type="Proteomes" id="UP001165378">
    <property type="component" value="Unassembled WGS sequence"/>
</dbReference>
<keyword evidence="3" id="KW-1185">Reference proteome</keyword>
<accession>A0AA41PX09</accession>
<dbReference type="AlphaFoldDB" id="A0AA41PX09"/>
<evidence type="ECO:0000256" key="1">
    <source>
        <dbReference type="SAM" id="MobiDB-lite"/>
    </source>
</evidence>
<gene>
    <name evidence="2" type="ORF">LZ495_06715</name>
</gene>
<protein>
    <submittedName>
        <fullName evidence="2">Uncharacterized protein</fullName>
    </submittedName>
</protein>
<dbReference type="EMBL" id="JAKFHA010000002">
    <property type="protein sequence ID" value="MCF2526910.1"/>
    <property type="molecule type" value="Genomic_DNA"/>
</dbReference>
<feature type="region of interest" description="Disordered" evidence="1">
    <location>
        <begin position="1"/>
        <end position="49"/>
    </location>
</feature>
<name>A0AA41PX09_9ACTN</name>
<evidence type="ECO:0000313" key="2">
    <source>
        <dbReference type="EMBL" id="MCF2526910.1"/>
    </source>
</evidence>
<dbReference type="RefSeq" id="WP_235051032.1">
    <property type="nucleotide sequence ID" value="NZ_JAKFHA010000002.1"/>
</dbReference>
<feature type="compositionally biased region" description="Low complexity" evidence="1">
    <location>
        <begin position="13"/>
        <end position="49"/>
    </location>
</feature>
<organism evidence="2 3">
    <name type="scientific">Yinghuangia soli</name>
    <dbReference type="NCBI Taxonomy" id="2908204"/>
    <lineage>
        <taxon>Bacteria</taxon>
        <taxon>Bacillati</taxon>
        <taxon>Actinomycetota</taxon>
        <taxon>Actinomycetes</taxon>
        <taxon>Kitasatosporales</taxon>
        <taxon>Streptomycetaceae</taxon>
        <taxon>Yinghuangia</taxon>
    </lineage>
</organism>
<comment type="caution">
    <text evidence="2">The sequence shown here is derived from an EMBL/GenBank/DDBJ whole genome shotgun (WGS) entry which is preliminary data.</text>
</comment>
<proteinExistence type="predicted"/>
<reference evidence="2" key="1">
    <citation type="submission" date="2022-01" db="EMBL/GenBank/DDBJ databases">
        <title>Genome-Based Taxonomic Classification of the Phylum Actinobacteria.</title>
        <authorList>
            <person name="Gao Y."/>
        </authorList>
    </citation>
    <scope>NUCLEOTIDE SEQUENCE</scope>
    <source>
        <strain evidence="2">KLBMP 8922</strain>
    </source>
</reference>